<evidence type="ECO:0000256" key="1">
    <source>
        <dbReference type="SAM" id="MobiDB-lite"/>
    </source>
</evidence>
<dbReference type="AlphaFoldDB" id="D2SEZ7"/>
<sequence>MTTVQSPTFSVGRRVPDQPRPDVPGLSIRTASLVAGIGLLAMAILTPYARFVVLDGLVTPGDAAATVQDLAGSEGLFRSAVASLAVVAVLDIVVAAALFHLFAPVDRVASMFAAWLRVAYASVFLVGIGTLAGVLPLSGDPDQAMEGIDAFYDIWNAALILFGAHLMAIGYLAFRSVTVPRVLGVVYLVVGAGYLIDRFGTLLLSDYPINIAAFTGPGEIALVVWLLLKGVRSPSPADPPLPADRPPAAI</sequence>
<dbReference type="KEGG" id="gob:Gobs_1994"/>
<keyword evidence="2" id="KW-0472">Membrane</keyword>
<name>D2SEZ7_GEOOG</name>
<feature type="transmembrane region" description="Helical" evidence="2">
    <location>
        <begin position="208"/>
        <end position="228"/>
    </location>
</feature>
<keyword evidence="2" id="KW-0812">Transmembrane</keyword>
<evidence type="ECO:0000313" key="4">
    <source>
        <dbReference type="Proteomes" id="UP000001382"/>
    </source>
</evidence>
<evidence type="ECO:0008006" key="5">
    <source>
        <dbReference type="Google" id="ProtNLM"/>
    </source>
</evidence>
<dbReference type="Proteomes" id="UP000001382">
    <property type="component" value="Chromosome"/>
</dbReference>
<keyword evidence="4" id="KW-1185">Reference proteome</keyword>
<organism evidence="3 4">
    <name type="scientific">Geodermatophilus obscurus (strain ATCC 25078 / DSM 43160 / JCM 3152 / CCUG 61914 / KCC A-0152 / KCTC 9177 / NBRC 13315 / NRRL B-3577 / G-20)</name>
    <dbReference type="NCBI Taxonomy" id="526225"/>
    <lineage>
        <taxon>Bacteria</taxon>
        <taxon>Bacillati</taxon>
        <taxon>Actinomycetota</taxon>
        <taxon>Actinomycetes</taxon>
        <taxon>Geodermatophilales</taxon>
        <taxon>Geodermatophilaceae</taxon>
        <taxon>Geodermatophilus</taxon>
    </lineage>
</organism>
<feature type="region of interest" description="Disordered" evidence="1">
    <location>
        <begin position="1"/>
        <end position="22"/>
    </location>
</feature>
<evidence type="ECO:0000313" key="3">
    <source>
        <dbReference type="EMBL" id="ADB74687.1"/>
    </source>
</evidence>
<reference evidence="3 4" key="1">
    <citation type="journal article" date="2010" name="Stand. Genomic Sci.">
        <title>Complete genome sequence of Geodermatophilus obscurus type strain (G-20).</title>
        <authorList>
            <person name="Ivanova N."/>
            <person name="Sikorski J."/>
            <person name="Jando M."/>
            <person name="Munk C."/>
            <person name="Lapidus A."/>
            <person name="Glavina Del Rio T."/>
            <person name="Copeland A."/>
            <person name="Tice H."/>
            <person name="Cheng J.-F."/>
            <person name="Lucas S."/>
            <person name="Chen F."/>
            <person name="Nolan M."/>
            <person name="Bruce D."/>
            <person name="Goodwin L."/>
            <person name="Pitluck S."/>
            <person name="Mavromatis K."/>
            <person name="Mikhailova N."/>
            <person name="Pati A."/>
            <person name="Chen A."/>
            <person name="Palaniappan K."/>
            <person name="Land M."/>
            <person name="Hauser L."/>
            <person name="Chang Y.-J."/>
            <person name="Jeffries C.D."/>
            <person name="Meincke L."/>
            <person name="Brettin T."/>
            <person name="Detter J.C."/>
            <person name="Detter J.C."/>
            <person name="Rohde M."/>
            <person name="Goeker M."/>
            <person name="Bristow J."/>
            <person name="Eisen J.A."/>
            <person name="Markowitz V."/>
            <person name="Hugenholtz P."/>
            <person name="Kyrpides N.C."/>
            <person name="Klenk H.-P."/>
        </authorList>
    </citation>
    <scope>NUCLEOTIDE SEQUENCE [LARGE SCALE GENOMIC DNA]</scope>
    <source>
        <strain evidence="4">ATCC 25078 / DSM 43160 / JCM 3152 / KCC A-0152 / KCTC 9177 / NBRC 13315 / NRRL B-3577 / G-20</strain>
    </source>
</reference>
<dbReference type="HOGENOM" id="CLU_098561_0_0_11"/>
<reference evidence="4" key="2">
    <citation type="submission" date="2010-01" db="EMBL/GenBank/DDBJ databases">
        <title>The complete genome of Geodermatophilus obscurus DSM 43160.</title>
        <authorList>
            <consortium name="US DOE Joint Genome Institute (JGI-PGF)"/>
            <person name="Lucas S."/>
            <person name="Copeland A."/>
            <person name="Lapidus A."/>
            <person name="Glavina del Rio T."/>
            <person name="Dalin E."/>
            <person name="Tice H."/>
            <person name="Bruce D."/>
            <person name="Goodwin L."/>
            <person name="Pitluck S."/>
            <person name="Kyrpides N."/>
            <person name="Mavromatis K."/>
            <person name="Ivanova N."/>
            <person name="Munk A.C."/>
            <person name="Brettin T."/>
            <person name="Detter J.C."/>
            <person name="Han C."/>
            <person name="Larimer F."/>
            <person name="Land M."/>
            <person name="Hauser L."/>
            <person name="Markowitz V."/>
            <person name="Cheng J.-F."/>
            <person name="Hugenholtz P."/>
            <person name="Woyke T."/>
            <person name="Wu D."/>
            <person name="Jando M."/>
            <person name="Schneider S."/>
            <person name="Klenk H.-P."/>
            <person name="Eisen J.A."/>
        </authorList>
    </citation>
    <scope>NUCLEOTIDE SEQUENCE [LARGE SCALE GENOMIC DNA]</scope>
    <source>
        <strain evidence="4">ATCC 25078 / DSM 43160 / JCM 3152 / KCC A-0152 / KCTC 9177 / NBRC 13315 / NRRL B-3577 / G-20</strain>
    </source>
</reference>
<feature type="transmembrane region" description="Helical" evidence="2">
    <location>
        <begin position="30"/>
        <end position="49"/>
    </location>
</feature>
<accession>D2SEZ7</accession>
<dbReference type="RefSeq" id="WP_012948126.1">
    <property type="nucleotide sequence ID" value="NC_013757.1"/>
</dbReference>
<feature type="transmembrane region" description="Helical" evidence="2">
    <location>
        <begin position="114"/>
        <end position="134"/>
    </location>
</feature>
<proteinExistence type="predicted"/>
<dbReference type="eggNOG" id="ENOG502ZCCM">
    <property type="taxonomic scope" value="Bacteria"/>
</dbReference>
<protein>
    <recommendedName>
        <fullName evidence="5">DUF4386 domain-containing protein</fullName>
    </recommendedName>
</protein>
<feature type="transmembrane region" description="Helical" evidence="2">
    <location>
        <begin position="80"/>
        <end position="102"/>
    </location>
</feature>
<dbReference type="OrthoDB" id="4196772at2"/>
<keyword evidence="2" id="KW-1133">Transmembrane helix</keyword>
<feature type="transmembrane region" description="Helical" evidence="2">
    <location>
        <begin position="154"/>
        <end position="174"/>
    </location>
</feature>
<dbReference type="EMBL" id="CP001867">
    <property type="protein sequence ID" value="ADB74687.1"/>
    <property type="molecule type" value="Genomic_DNA"/>
</dbReference>
<gene>
    <name evidence="3" type="ordered locus">Gobs_1994</name>
</gene>
<evidence type="ECO:0000256" key="2">
    <source>
        <dbReference type="SAM" id="Phobius"/>
    </source>
</evidence>
<dbReference type="Pfam" id="PF14329">
    <property type="entry name" value="DUF4386"/>
    <property type="match status" value="1"/>
</dbReference>
<dbReference type="InterPro" id="IPR025495">
    <property type="entry name" value="DUF4386"/>
</dbReference>
<feature type="transmembrane region" description="Helical" evidence="2">
    <location>
        <begin position="179"/>
        <end position="196"/>
    </location>
</feature>
<dbReference type="STRING" id="526225.Gobs_1994"/>